<dbReference type="OrthoDB" id="756301at2759"/>
<dbReference type="InterPro" id="IPR004181">
    <property type="entry name" value="Znf_MIZ"/>
</dbReference>
<evidence type="ECO:0000256" key="1">
    <source>
        <dbReference type="ARBA" id="ARBA00004123"/>
    </source>
</evidence>
<keyword evidence="5" id="KW-0479">Metal-binding</keyword>
<keyword evidence="6" id="KW-0863">Zinc-finger</keyword>
<dbReference type="Pfam" id="PF11789">
    <property type="entry name" value="zf-Nse"/>
    <property type="match status" value="1"/>
</dbReference>
<accession>A0A1Y1S5M5</accession>
<comment type="subcellular location">
    <subcellularLocation>
        <location evidence="1">Nucleus</location>
    </subcellularLocation>
</comment>
<evidence type="ECO:0000256" key="7">
    <source>
        <dbReference type="ARBA" id="ARBA00022786"/>
    </source>
</evidence>
<evidence type="ECO:0000313" key="12">
    <source>
        <dbReference type="Proteomes" id="UP000192639"/>
    </source>
</evidence>
<evidence type="ECO:0000313" key="11">
    <source>
        <dbReference type="EMBL" id="ORD93726.1"/>
    </source>
</evidence>
<evidence type="ECO:0000259" key="10">
    <source>
        <dbReference type="Pfam" id="PF11789"/>
    </source>
</evidence>
<evidence type="ECO:0000256" key="6">
    <source>
        <dbReference type="ARBA" id="ARBA00022771"/>
    </source>
</evidence>
<dbReference type="AlphaFoldDB" id="A0A1Y1S5M5"/>
<keyword evidence="8" id="KW-0862">Zinc</keyword>
<dbReference type="CDD" id="cd16651">
    <property type="entry name" value="SPL-RING_NSE2"/>
    <property type="match status" value="1"/>
</dbReference>
<keyword evidence="9" id="KW-0539">Nucleus</keyword>
<dbReference type="Gene3D" id="3.30.40.10">
    <property type="entry name" value="Zinc/RING finger domain, C3HC4 (zinc finger)"/>
    <property type="match status" value="1"/>
</dbReference>
<dbReference type="Proteomes" id="UP000192639">
    <property type="component" value="Unassembled WGS sequence"/>
</dbReference>
<dbReference type="InterPro" id="IPR026846">
    <property type="entry name" value="Nse2(Mms21)"/>
</dbReference>
<dbReference type="GO" id="GO:0005634">
    <property type="term" value="C:nucleus"/>
    <property type="evidence" value="ECO:0007669"/>
    <property type="project" value="UniProtKB-SubCell"/>
</dbReference>
<keyword evidence="4" id="KW-0808">Transferase</keyword>
<evidence type="ECO:0000256" key="2">
    <source>
        <dbReference type="ARBA" id="ARBA00004718"/>
    </source>
</evidence>
<comment type="caution">
    <text evidence="11">The sequence shown here is derived from an EMBL/GenBank/DDBJ whole genome shotgun (WGS) entry which is preliminary data.</text>
</comment>
<dbReference type="PANTHER" id="PTHR21330">
    <property type="entry name" value="E3 SUMO-PROTEIN LIGASE NSE2"/>
    <property type="match status" value="1"/>
</dbReference>
<dbReference type="PANTHER" id="PTHR21330:SF1">
    <property type="entry name" value="E3 SUMO-PROTEIN LIGASE NSE2"/>
    <property type="match status" value="1"/>
</dbReference>
<keyword evidence="7" id="KW-0833">Ubl conjugation pathway</keyword>
<evidence type="ECO:0000256" key="4">
    <source>
        <dbReference type="ARBA" id="ARBA00022679"/>
    </source>
</evidence>
<dbReference type="GO" id="GO:0016925">
    <property type="term" value="P:protein sumoylation"/>
    <property type="evidence" value="ECO:0007669"/>
    <property type="project" value="TreeGrafter"/>
</dbReference>
<dbReference type="InterPro" id="IPR013083">
    <property type="entry name" value="Znf_RING/FYVE/PHD"/>
</dbReference>
<gene>
    <name evidence="11" type="ORF">ECANGB1_1631</name>
</gene>
<evidence type="ECO:0000256" key="8">
    <source>
        <dbReference type="ARBA" id="ARBA00022833"/>
    </source>
</evidence>
<proteinExistence type="inferred from homology"/>
<comment type="similarity">
    <text evidence="3">Belongs to the NSE2 family.</text>
</comment>
<dbReference type="VEuPathDB" id="MicrosporidiaDB:ECANGB1_1631"/>
<dbReference type="GO" id="GO:0000724">
    <property type="term" value="P:double-strand break repair via homologous recombination"/>
    <property type="evidence" value="ECO:0007669"/>
    <property type="project" value="InterPro"/>
</dbReference>
<dbReference type="GO" id="GO:0061665">
    <property type="term" value="F:SUMO ligase activity"/>
    <property type="evidence" value="ECO:0007669"/>
    <property type="project" value="TreeGrafter"/>
</dbReference>
<dbReference type="GO" id="GO:0030915">
    <property type="term" value="C:Smc5-Smc6 complex"/>
    <property type="evidence" value="ECO:0007669"/>
    <property type="project" value="InterPro"/>
</dbReference>
<reference evidence="11 12" key="1">
    <citation type="journal article" date="2017" name="Environ. Microbiol.">
        <title>Decay of the glycolytic pathway and adaptation to intranuclear parasitism within Enterocytozoonidae microsporidia.</title>
        <authorList>
            <person name="Wiredu Boakye D."/>
            <person name="Jaroenlak P."/>
            <person name="Prachumwat A."/>
            <person name="Williams T.A."/>
            <person name="Bateman K.S."/>
            <person name="Itsathitphaisarn O."/>
            <person name="Sritunyalucksana K."/>
            <person name="Paszkiewicz K.H."/>
            <person name="Moore K.A."/>
            <person name="Stentiford G.D."/>
            <person name="Williams B.A."/>
        </authorList>
    </citation>
    <scope>NUCLEOTIDE SEQUENCE [LARGE SCALE GENOMIC DNA]</scope>
    <source>
        <strain evidence="11 12">GB1</strain>
    </source>
</reference>
<protein>
    <recommendedName>
        <fullName evidence="10">SP-RING-type domain-containing protein</fullName>
    </recommendedName>
</protein>
<dbReference type="SUPFAM" id="SSF57850">
    <property type="entry name" value="RING/U-box"/>
    <property type="match status" value="1"/>
</dbReference>
<keyword evidence="12" id="KW-1185">Reference proteome</keyword>
<organism evidence="11 12">
    <name type="scientific">Enterospora canceri</name>
    <dbReference type="NCBI Taxonomy" id="1081671"/>
    <lineage>
        <taxon>Eukaryota</taxon>
        <taxon>Fungi</taxon>
        <taxon>Fungi incertae sedis</taxon>
        <taxon>Microsporidia</taxon>
        <taxon>Enterocytozoonidae</taxon>
        <taxon>Enterospora</taxon>
    </lineage>
</organism>
<evidence type="ECO:0000256" key="3">
    <source>
        <dbReference type="ARBA" id="ARBA00008212"/>
    </source>
</evidence>
<evidence type="ECO:0000256" key="5">
    <source>
        <dbReference type="ARBA" id="ARBA00022723"/>
    </source>
</evidence>
<sequence>MKERKDIMMRIQELIKNFDMKVDDTIEMHILQQIEACINPDKLLNPSRIKVVVKRNETEDVEEFKRSGRCPLTQAEIEDEYASTCGHRFERKAIMDEIRRSSKTCPVIGCGKQLSEKKN</sequence>
<dbReference type="EMBL" id="LWDP01000052">
    <property type="protein sequence ID" value="ORD93726.1"/>
    <property type="molecule type" value="Genomic_DNA"/>
</dbReference>
<feature type="domain" description="SP-RING-type" evidence="10">
    <location>
        <begin position="61"/>
        <end position="111"/>
    </location>
</feature>
<name>A0A1Y1S5M5_9MICR</name>
<dbReference type="GO" id="GO:0008270">
    <property type="term" value="F:zinc ion binding"/>
    <property type="evidence" value="ECO:0007669"/>
    <property type="project" value="UniProtKB-KW"/>
</dbReference>
<comment type="pathway">
    <text evidence="2">Protein modification; protein sumoylation.</text>
</comment>
<evidence type="ECO:0000256" key="9">
    <source>
        <dbReference type="ARBA" id="ARBA00023242"/>
    </source>
</evidence>